<sequence length="657" mass="72526">MIKGIALLLLPSAFLYTTTFAQQQLSFSLPDSINTAAITDKPVGSIVFKGNNFICWNDKADGSIHIANLGEPATKSGITDESITSSQSSSAPALISSREHIYVLWIDHSGKINYTFNTNEADFKDSATHQFQNCDLPSVAVNIFGLKIDDTKSLVLLQTKTETWYATVTFAPDGLINCSSLKKAPYHIPYGSMSAANIKDNNVRVIWSGGKGAVAYADLSLGKDNWTDVKKLTQIPAGSAVAVHQFQNSDNLFYLWKGVKKDNKLYYLTDDNGTGSKKATFVPEYISTLNLVSVTDVGENHLLSYVGINNKIYQSRITTYNPATWMEDTFFHGKEDYHLTDIIIPGAHDAGMSVLTAAGGQQSETINECNTLTQIQDVKGQLNAGIRMLDLRIGSYNKKLYTKHCSSDCMADAIGGGYGERLGSIITAIKDFLDANKKETVIISFSHFCEKEAPAAEVAQFIVDSLGKDKMFFSSGRKLNEVTLKDVAGKAIITFEEYASADNRIDSCTIAAESKAFINFRREYAATNVLANLVTKERAFFTTIGNNKVKYNDLVRLDWQLTQTADEAAMVCNDFQSEELNPIVDGAIFLTNVFRKHHSIRDLSLTGKKPIFLLMNKWLADGTLNKNNKPNILYVDVADSWATGYCIQLNKQAIYNK</sequence>
<proteinExistence type="predicted"/>
<dbReference type="Proteomes" id="UP000638732">
    <property type="component" value="Unassembled WGS sequence"/>
</dbReference>
<feature type="domain" description="Phosphatidylinositol-specific phospholipase C X" evidence="7">
    <location>
        <begin position="335"/>
        <end position="496"/>
    </location>
</feature>
<evidence type="ECO:0000256" key="6">
    <source>
        <dbReference type="SAM" id="SignalP"/>
    </source>
</evidence>
<organism evidence="8 9">
    <name type="scientific">Mucilaginibacter agri</name>
    <dbReference type="NCBI Taxonomy" id="2695265"/>
    <lineage>
        <taxon>Bacteria</taxon>
        <taxon>Pseudomonadati</taxon>
        <taxon>Bacteroidota</taxon>
        <taxon>Sphingobacteriia</taxon>
        <taxon>Sphingobacteriales</taxon>
        <taxon>Sphingobacteriaceae</taxon>
        <taxon>Mucilaginibacter</taxon>
    </lineage>
</organism>
<dbReference type="EC" id="4.6.1.13" evidence="2"/>
<evidence type="ECO:0000259" key="7">
    <source>
        <dbReference type="SMART" id="SM00148"/>
    </source>
</evidence>
<dbReference type="InterPro" id="IPR000909">
    <property type="entry name" value="PLipase_C_PInositol-sp_X_dom"/>
</dbReference>
<dbReference type="SUPFAM" id="SSF51695">
    <property type="entry name" value="PLC-like phosphodiesterases"/>
    <property type="match status" value="1"/>
</dbReference>
<comment type="caution">
    <text evidence="8">The sequence shown here is derived from an EMBL/GenBank/DDBJ whole genome shotgun (WGS) entry which is preliminary data.</text>
</comment>
<evidence type="ECO:0000313" key="9">
    <source>
        <dbReference type="Proteomes" id="UP000638732"/>
    </source>
</evidence>
<evidence type="ECO:0000256" key="4">
    <source>
        <dbReference type="ARBA" id="ARBA00030474"/>
    </source>
</evidence>
<dbReference type="SMART" id="SM00148">
    <property type="entry name" value="PLCXc"/>
    <property type="match status" value="1"/>
</dbReference>
<dbReference type="SUPFAM" id="SSF89372">
    <property type="entry name" value="Fucose-specific lectin"/>
    <property type="match status" value="1"/>
</dbReference>
<gene>
    <name evidence="8" type="ORF">GSY63_03635</name>
</gene>
<dbReference type="EMBL" id="WWEO01000038">
    <property type="protein sequence ID" value="NCD68439.1"/>
    <property type="molecule type" value="Genomic_DNA"/>
</dbReference>
<evidence type="ECO:0000313" key="8">
    <source>
        <dbReference type="EMBL" id="NCD68439.1"/>
    </source>
</evidence>
<dbReference type="AlphaFoldDB" id="A0A966DT76"/>
<name>A0A966DT76_9SPHI</name>
<reference evidence="8" key="2">
    <citation type="submission" date="2020-10" db="EMBL/GenBank/DDBJ databases">
        <title>Mucilaginibacter sp. nov., isolated from soil.</title>
        <authorList>
            <person name="Jeon C.O."/>
        </authorList>
    </citation>
    <scope>NUCLEOTIDE SEQUENCE</scope>
    <source>
        <strain evidence="8">R11</strain>
    </source>
</reference>
<keyword evidence="9" id="KW-1185">Reference proteome</keyword>
<evidence type="ECO:0000256" key="5">
    <source>
        <dbReference type="ARBA" id="ARBA00030782"/>
    </source>
</evidence>
<dbReference type="InterPro" id="IPR051057">
    <property type="entry name" value="PI-PLC_domain"/>
</dbReference>
<comment type="catalytic activity">
    <reaction evidence="1">
        <text>a 1,2-diacyl-sn-glycero-3-phospho-(1D-myo-inositol) = 1D-myo-inositol 1,2-cyclic phosphate + a 1,2-diacyl-sn-glycerol</text>
        <dbReference type="Rhea" id="RHEA:17093"/>
        <dbReference type="ChEBI" id="CHEBI:17815"/>
        <dbReference type="ChEBI" id="CHEBI:57880"/>
        <dbReference type="ChEBI" id="CHEBI:58484"/>
        <dbReference type="EC" id="4.6.1.13"/>
    </reaction>
</comment>
<dbReference type="GO" id="GO:0008081">
    <property type="term" value="F:phosphoric diester hydrolase activity"/>
    <property type="evidence" value="ECO:0007669"/>
    <property type="project" value="InterPro"/>
</dbReference>
<feature type="signal peptide" evidence="6">
    <location>
        <begin position="1"/>
        <end position="21"/>
    </location>
</feature>
<dbReference type="PANTHER" id="PTHR13593:SF113">
    <property type="entry name" value="SI:DKEY-266F7.9"/>
    <property type="match status" value="1"/>
</dbReference>
<dbReference type="Pfam" id="PF00388">
    <property type="entry name" value="PI-PLC-X"/>
    <property type="match status" value="1"/>
</dbReference>
<dbReference type="GO" id="GO:0006629">
    <property type="term" value="P:lipid metabolic process"/>
    <property type="evidence" value="ECO:0007669"/>
    <property type="project" value="InterPro"/>
</dbReference>
<keyword evidence="6" id="KW-0732">Signal</keyword>
<dbReference type="RefSeq" id="WP_166584466.1">
    <property type="nucleotide sequence ID" value="NZ_WWEO01000038.1"/>
</dbReference>
<evidence type="ECO:0000256" key="2">
    <source>
        <dbReference type="ARBA" id="ARBA00012581"/>
    </source>
</evidence>
<evidence type="ECO:0000256" key="1">
    <source>
        <dbReference type="ARBA" id="ARBA00001316"/>
    </source>
</evidence>
<dbReference type="Gene3D" id="3.20.20.190">
    <property type="entry name" value="Phosphatidylinositol (PI) phosphodiesterase"/>
    <property type="match status" value="1"/>
</dbReference>
<reference evidence="8" key="1">
    <citation type="submission" date="2020-01" db="EMBL/GenBank/DDBJ databases">
        <authorList>
            <person name="Seo Y.L."/>
        </authorList>
    </citation>
    <scope>NUCLEOTIDE SEQUENCE</scope>
    <source>
        <strain evidence="8">R11</strain>
    </source>
</reference>
<dbReference type="PROSITE" id="PS50007">
    <property type="entry name" value="PIPLC_X_DOMAIN"/>
    <property type="match status" value="1"/>
</dbReference>
<accession>A0A966DT76</accession>
<feature type="chain" id="PRO_5036732699" description="1-phosphatidylinositol phosphodiesterase" evidence="6">
    <location>
        <begin position="22"/>
        <end position="657"/>
    </location>
</feature>
<dbReference type="GO" id="GO:0004436">
    <property type="term" value="F:phosphatidylinositol diacylglycerol-lyase activity"/>
    <property type="evidence" value="ECO:0007669"/>
    <property type="project" value="UniProtKB-EC"/>
</dbReference>
<dbReference type="InterPro" id="IPR017946">
    <property type="entry name" value="PLC-like_Pdiesterase_TIM-brl"/>
</dbReference>
<dbReference type="PANTHER" id="PTHR13593">
    <property type="match status" value="1"/>
</dbReference>
<protein>
    <recommendedName>
        <fullName evidence="3">1-phosphatidylinositol phosphodiesterase</fullName>
        <ecNumber evidence="2">4.6.1.13</ecNumber>
    </recommendedName>
    <alternativeName>
        <fullName evidence="4">Phosphatidylinositol diacylglycerol-lyase</fullName>
    </alternativeName>
    <alternativeName>
        <fullName evidence="5">Phosphatidylinositol-specific phospholipase C</fullName>
    </alternativeName>
</protein>
<evidence type="ECO:0000256" key="3">
    <source>
        <dbReference type="ARBA" id="ARBA00019758"/>
    </source>
</evidence>